<evidence type="ECO:0000256" key="1">
    <source>
        <dbReference type="ARBA" id="ARBA00005375"/>
    </source>
</evidence>
<dbReference type="PIRSF" id="PIRSF000894">
    <property type="entry name" value="Acid_phosphatase"/>
    <property type="match status" value="1"/>
</dbReference>
<keyword evidence="4" id="KW-0325">Glycoprotein</keyword>
<dbReference type="Gene3D" id="3.40.50.1240">
    <property type="entry name" value="Phosphoglycerate mutase-like"/>
    <property type="match status" value="3"/>
</dbReference>
<evidence type="ECO:0000256" key="6">
    <source>
        <dbReference type="PIRSR" id="PIRSR000894-2"/>
    </source>
</evidence>
<feature type="disulfide bond" evidence="6">
    <location>
        <begin position="415"/>
        <end position="423"/>
    </location>
</feature>
<feature type="signal peptide" evidence="7">
    <location>
        <begin position="1"/>
        <end position="21"/>
    </location>
</feature>
<evidence type="ECO:0000313" key="9">
    <source>
        <dbReference type="Proteomes" id="UP001220324"/>
    </source>
</evidence>
<name>A0AAD6GGM5_9EURO</name>
<sequence>MLSSKVSGIVCTLALSSAVTAVKLGDSVIGSASEKQFSQEFPENYNILKFHGGNGPYSERRSYGISRDPPESCAVDQVIMIKRHGERYPSPSMGVDIEDSLAKVYGAGITEWKDDLAFLDDWEYFVPNKCWYNAETYSGPYAGLSDAYQHGTEYRDRYGDLWNDESVVPIFSSGYSRVINTARKFGEGFFGYNYTTNAALNIISESAVMGANSLTPTCDTDNDTSTCDKVPSTMPQFKLAAARLNAQNSGLNLTESDIYNLMAMASFELNARAFSQWVNVFTQDEWVTFGYLNDLYYYYCAGPGDKNMAAVGAVYVNASLSLLNEGPEKAGPIFFNFAHDTDITPIVAALGILLPAEDLPLDRIPFGNPYVATDIVPMGGHLTIERLSCNATAMSSKGTYVRLVLNEAVVPFNKCQSGPGYSCPLADYNSILKKSLPNYLTSCKVPKSYPQFLDFWWNYNTTTRLNYQRGPISCQEAETLH</sequence>
<organism evidence="8 9">
    <name type="scientific">Penicillium frequentans</name>
    <dbReference type="NCBI Taxonomy" id="3151616"/>
    <lineage>
        <taxon>Eukaryota</taxon>
        <taxon>Fungi</taxon>
        <taxon>Dikarya</taxon>
        <taxon>Ascomycota</taxon>
        <taxon>Pezizomycotina</taxon>
        <taxon>Eurotiomycetes</taxon>
        <taxon>Eurotiomycetidae</taxon>
        <taxon>Eurotiales</taxon>
        <taxon>Aspergillaceae</taxon>
        <taxon>Penicillium</taxon>
    </lineage>
</organism>
<protein>
    <recommendedName>
        <fullName evidence="2">3-phytase</fullName>
        <ecNumber evidence="2">3.1.3.8</ecNumber>
    </recommendedName>
</protein>
<comment type="caution">
    <text evidence="8">The sequence shown here is derived from an EMBL/GenBank/DDBJ whole genome shotgun (WGS) entry which is preliminary data.</text>
</comment>
<keyword evidence="9" id="KW-1185">Reference proteome</keyword>
<dbReference type="InterPro" id="IPR029033">
    <property type="entry name" value="His_PPase_superfam"/>
</dbReference>
<evidence type="ECO:0000256" key="5">
    <source>
        <dbReference type="PIRSR" id="PIRSR000894-1"/>
    </source>
</evidence>
<evidence type="ECO:0000256" key="2">
    <source>
        <dbReference type="ARBA" id="ARBA00012632"/>
    </source>
</evidence>
<dbReference type="Proteomes" id="UP001220324">
    <property type="component" value="Unassembled WGS sequence"/>
</dbReference>
<evidence type="ECO:0000256" key="4">
    <source>
        <dbReference type="ARBA" id="ARBA00023180"/>
    </source>
</evidence>
<dbReference type="InterPro" id="IPR033379">
    <property type="entry name" value="Acid_Pase_AS"/>
</dbReference>
<dbReference type="GO" id="GO:0016158">
    <property type="term" value="F:inositol hexakisphosphate 3-phosphatase activity"/>
    <property type="evidence" value="ECO:0007669"/>
    <property type="project" value="UniProtKB-EC"/>
</dbReference>
<dbReference type="PANTHER" id="PTHR20963">
    <property type="entry name" value="MULTIPLE INOSITOL POLYPHOSPHATE PHOSPHATASE-RELATED"/>
    <property type="match status" value="1"/>
</dbReference>
<dbReference type="EC" id="3.1.3.8" evidence="2"/>
<dbReference type="AlphaFoldDB" id="A0AAD6GGM5"/>
<comment type="similarity">
    <text evidence="1">Belongs to the histidine acid phosphatase family.</text>
</comment>
<dbReference type="PANTHER" id="PTHR20963:SF18">
    <property type="entry name" value="ACID PHOSPHATASE PHO11-RELATED"/>
    <property type="match status" value="1"/>
</dbReference>
<keyword evidence="6" id="KW-1015">Disulfide bond</keyword>
<dbReference type="PROSITE" id="PS00778">
    <property type="entry name" value="HIS_ACID_PHOSPHAT_2"/>
    <property type="match status" value="1"/>
</dbReference>
<dbReference type="GO" id="GO:0009277">
    <property type="term" value="C:fungal-type cell wall"/>
    <property type="evidence" value="ECO:0007669"/>
    <property type="project" value="TreeGrafter"/>
</dbReference>
<feature type="active site" description="Nucleophile" evidence="5">
    <location>
        <position position="84"/>
    </location>
</feature>
<gene>
    <name evidence="8" type="ORF">N7494_006411</name>
</gene>
<dbReference type="InterPro" id="IPR000560">
    <property type="entry name" value="His_Pase_clade-2"/>
</dbReference>
<feature type="disulfide bond" evidence="6">
    <location>
        <begin position="73"/>
        <end position="389"/>
    </location>
</feature>
<dbReference type="PROSITE" id="PS00616">
    <property type="entry name" value="HIS_ACID_PHOSPHAT_1"/>
    <property type="match status" value="1"/>
</dbReference>
<keyword evidence="3" id="KW-0378">Hydrolase</keyword>
<feature type="active site" description="Proton donor" evidence="5">
    <location>
        <position position="340"/>
    </location>
</feature>
<dbReference type="EMBL" id="JAQIZZ010000005">
    <property type="protein sequence ID" value="KAJ5541335.1"/>
    <property type="molecule type" value="Genomic_DNA"/>
</dbReference>
<evidence type="ECO:0000256" key="7">
    <source>
        <dbReference type="SAM" id="SignalP"/>
    </source>
</evidence>
<feature type="chain" id="PRO_5042040683" description="3-phytase" evidence="7">
    <location>
        <begin position="22"/>
        <end position="481"/>
    </location>
</feature>
<dbReference type="Pfam" id="PF00328">
    <property type="entry name" value="His_Phos_2"/>
    <property type="match status" value="1"/>
</dbReference>
<evidence type="ECO:0000313" key="8">
    <source>
        <dbReference type="EMBL" id="KAJ5541335.1"/>
    </source>
</evidence>
<dbReference type="GO" id="GO:0003993">
    <property type="term" value="F:acid phosphatase activity"/>
    <property type="evidence" value="ECO:0007669"/>
    <property type="project" value="TreeGrafter"/>
</dbReference>
<accession>A0AAD6GGM5</accession>
<dbReference type="SUPFAM" id="SSF53254">
    <property type="entry name" value="Phosphoglycerate mutase-like"/>
    <property type="match status" value="1"/>
</dbReference>
<dbReference type="CDD" id="cd07061">
    <property type="entry name" value="HP_HAP_like"/>
    <property type="match status" value="1"/>
</dbReference>
<dbReference type="InterPro" id="IPR016274">
    <property type="entry name" value="Histidine_acid_Pase_euk"/>
</dbReference>
<evidence type="ECO:0000256" key="3">
    <source>
        <dbReference type="ARBA" id="ARBA00022801"/>
    </source>
</evidence>
<keyword evidence="7" id="KW-0732">Signal</keyword>
<proteinExistence type="inferred from homology"/>
<reference evidence="8 9" key="1">
    <citation type="journal article" date="2023" name="IMA Fungus">
        <title>Comparative genomic study of the Penicillium genus elucidates a diverse pangenome and 15 lateral gene transfer events.</title>
        <authorList>
            <person name="Petersen C."/>
            <person name="Sorensen T."/>
            <person name="Nielsen M.R."/>
            <person name="Sondergaard T.E."/>
            <person name="Sorensen J.L."/>
            <person name="Fitzpatrick D.A."/>
            <person name="Frisvad J.C."/>
            <person name="Nielsen K.L."/>
        </authorList>
    </citation>
    <scope>NUCLEOTIDE SEQUENCE [LARGE SCALE GENOMIC DNA]</scope>
    <source>
        <strain evidence="8 9">IBT 35679</strain>
    </source>
</reference>